<comment type="caution">
    <text evidence="3">The sequence shown here is derived from an EMBL/GenBank/DDBJ whole genome shotgun (WGS) entry which is preliminary data.</text>
</comment>
<dbReference type="RefSeq" id="WP_115536430.1">
    <property type="nucleotide sequence ID" value="NZ_QRGA01000016.1"/>
</dbReference>
<keyword evidence="4" id="KW-1185">Reference proteome</keyword>
<dbReference type="Pfam" id="PF13692">
    <property type="entry name" value="Glyco_trans_1_4"/>
    <property type="match status" value="1"/>
</dbReference>
<evidence type="ECO:0000259" key="2">
    <source>
        <dbReference type="Pfam" id="PF13579"/>
    </source>
</evidence>
<dbReference type="PANTHER" id="PTHR12526:SF609">
    <property type="entry name" value="LIPOPOLYSACCHARIDE BIOSYNTHESIS PROTEIN"/>
    <property type="match status" value="1"/>
</dbReference>
<reference evidence="3 4" key="1">
    <citation type="submission" date="2018-08" db="EMBL/GenBank/DDBJ databases">
        <title>Paraburkholderia sp. DHOM06 isolated from forest soil.</title>
        <authorList>
            <person name="Gao Z.-H."/>
            <person name="Qiu L.-H."/>
        </authorList>
    </citation>
    <scope>NUCLEOTIDE SEQUENCE [LARGE SCALE GENOMIC DNA]</scope>
    <source>
        <strain evidence="3 4">DHOM06</strain>
    </source>
</reference>
<keyword evidence="1" id="KW-0472">Membrane</keyword>
<feature type="domain" description="Glycosyltransferase subfamily 4-like N-terminal" evidence="2">
    <location>
        <begin position="17"/>
        <end position="198"/>
    </location>
</feature>
<dbReference type="OrthoDB" id="9787293at2"/>
<dbReference type="Pfam" id="PF13579">
    <property type="entry name" value="Glyco_trans_4_4"/>
    <property type="match status" value="1"/>
</dbReference>
<dbReference type="EMBL" id="QRGA01000016">
    <property type="protein sequence ID" value="RDU96048.1"/>
    <property type="molecule type" value="Genomic_DNA"/>
</dbReference>
<dbReference type="SUPFAM" id="SSF53756">
    <property type="entry name" value="UDP-Glycosyltransferase/glycogen phosphorylase"/>
    <property type="match status" value="1"/>
</dbReference>
<accession>A0A3D8JSN8</accession>
<dbReference type="PANTHER" id="PTHR12526">
    <property type="entry name" value="GLYCOSYLTRANSFERASE"/>
    <property type="match status" value="1"/>
</dbReference>
<dbReference type="GO" id="GO:0016757">
    <property type="term" value="F:glycosyltransferase activity"/>
    <property type="evidence" value="ECO:0007669"/>
    <property type="project" value="UniProtKB-ARBA"/>
</dbReference>
<proteinExistence type="predicted"/>
<dbReference type="CDD" id="cd03794">
    <property type="entry name" value="GT4_WbuB-like"/>
    <property type="match status" value="1"/>
</dbReference>
<evidence type="ECO:0000256" key="1">
    <source>
        <dbReference type="SAM" id="Phobius"/>
    </source>
</evidence>
<organism evidence="3 4">
    <name type="scientific">Trinickia dinghuensis</name>
    <dbReference type="NCBI Taxonomy" id="2291023"/>
    <lineage>
        <taxon>Bacteria</taxon>
        <taxon>Pseudomonadati</taxon>
        <taxon>Pseudomonadota</taxon>
        <taxon>Betaproteobacteria</taxon>
        <taxon>Burkholderiales</taxon>
        <taxon>Burkholderiaceae</taxon>
        <taxon>Trinickia</taxon>
    </lineage>
</organism>
<dbReference type="Proteomes" id="UP000256838">
    <property type="component" value="Unassembled WGS sequence"/>
</dbReference>
<dbReference type="InterPro" id="IPR028098">
    <property type="entry name" value="Glyco_trans_4-like_N"/>
</dbReference>
<dbReference type="Gene3D" id="3.40.50.2000">
    <property type="entry name" value="Glycogen Phosphorylase B"/>
    <property type="match status" value="2"/>
</dbReference>
<gene>
    <name evidence="3" type="ORF">DWV00_25710</name>
</gene>
<feature type="transmembrane region" description="Helical" evidence="1">
    <location>
        <begin position="107"/>
        <end position="124"/>
    </location>
</feature>
<dbReference type="AlphaFoldDB" id="A0A3D8JSN8"/>
<keyword evidence="1" id="KW-1133">Transmembrane helix</keyword>
<name>A0A3D8JSN8_9BURK</name>
<feature type="transmembrane region" description="Helical" evidence="1">
    <location>
        <begin position="76"/>
        <end position="95"/>
    </location>
</feature>
<keyword evidence="1" id="KW-0812">Transmembrane</keyword>
<sequence length="405" mass="45134">MKLLIVSQYFHPESFRITTLSQDLAERGDSVTVLTGQPNYPSGQIADGYRAWSFRRERLGNVEIIRIPLYPRKNGAAVHLALNYLSFVVAGILFAPWMLRRQRFDAIFVYAISPLLQALPAIWLKWIKRAKLIVWVQDLWPDALKETGFVKNRFLLDATAVVVKYIYRLSDSVLVQSDGFVEPVARLCPRDKIAVFPNSAEAVFLRDGLADPCPISSLDEGFNIVFAGNLGTVQALPTVLDAAELLREHTDLRIFLVGTGALAQQLREEIVRRDLKNVIMAGHFPIEQMPAILARASALLVTLKDAALGRYTVPSKIQAYLAVGRPIIAALNGEGARVVDAAQAGLSCPSENASMLADRILRLYRMSAQERDTLGRNGKAFFKKHYDQSVLNDWLTQHIGALNRP</sequence>
<evidence type="ECO:0000313" key="3">
    <source>
        <dbReference type="EMBL" id="RDU96048.1"/>
    </source>
</evidence>
<protein>
    <submittedName>
        <fullName evidence="3">Glycosyltransferase WbuB</fullName>
    </submittedName>
</protein>
<keyword evidence="3" id="KW-0808">Transferase</keyword>
<evidence type="ECO:0000313" key="4">
    <source>
        <dbReference type="Proteomes" id="UP000256838"/>
    </source>
</evidence>